<comment type="caution">
    <text evidence="4">The sequence shown here is derived from an EMBL/GenBank/DDBJ whole genome shotgun (WGS) entry which is preliminary data.</text>
</comment>
<keyword evidence="5" id="KW-1185">Reference proteome</keyword>
<organism evidence="4 5">
    <name type="scientific">Fusibacillus kribbianus</name>
    <dbReference type="NCBI Taxonomy" id="3044208"/>
    <lineage>
        <taxon>Bacteria</taxon>
        <taxon>Bacillati</taxon>
        <taxon>Bacillota</taxon>
        <taxon>Clostridia</taxon>
        <taxon>Lachnospirales</taxon>
        <taxon>Lachnospiraceae</taxon>
        <taxon>Fusibacillus</taxon>
    </lineage>
</organism>
<evidence type="ECO:0000259" key="3">
    <source>
        <dbReference type="SMART" id="SM00287"/>
    </source>
</evidence>
<protein>
    <recommendedName>
        <fullName evidence="3">SH3b domain-containing protein</fullName>
    </recommendedName>
</protein>
<dbReference type="SMART" id="SM00287">
    <property type="entry name" value="SH3b"/>
    <property type="match status" value="2"/>
</dbReference>
<name>A0AAP4BCA8_9FIRM</name>
<dbReference type="InterPro" id="IPR003646">
    <property type="entry name" value="SH3-like_bac-type"/>
</dbReference>
<evidence type="ECO:0000256" key="1">
    <source>
        <dbReference type="SAM" id="MobiDB-lite"/>
    </source>
</evidence>
<feature type="compositionally biased region" description="Polar residues" evidence="1">
    <location>
        <begin position="101"/>
        <end position="115"/>
    </location>
</feature>
<evidence type="ECO:0000313" key="5">
    <source>
        <dbReference type="Proteomes" id="UP001300383"/>
    </source>
</evidence>
<dbReference type="AlphaFoldDB" id="A0AAP4BCA8"/>
<keyword evidence="2" id="KW-1133">Transmembrane helix</keyword>
<proteinExistence type="predicted"/>
<accession>A0AAP4BCA8</accession>
<feature type="region of interest" description="Disordered" evidence="1">
    <location>
        <begin position="49"/>
        <end position="119"/>
    </location>
</feature>
<evidence type="ECO:0000256" key="2">
    <source>
        <dbReference type="SAM" id="Phobius"/>
    </source>
</evidence>
<dbReference type="RefSeq" id="WP_283231323.1">
    <property type="nucleotide sequence ID" value="NZ_JASGBQ010000020.1"/>
</dbReference>
<feature type="compositionally biased region" description="Low complexity" evidence="1">
    <location>
        <begin position="81"/>
        <end position="100"/>
    </location>
</feature>
<sequence>MRGIRQWMSDHSEITGIFVFLLIVIIIGGASYGISYAVGGGVKNTAPSGQVADGGTKSSDSQSGAAGESGDNASQPSNGGESSPSQLESSSEASESSQPSDGQNGQNAAQPSNADGQYAVGDTINEYGVYFQIVDEQVTAKIETNLRRVPSTEKDEDVIATIYNGDWIKRTGIGHNGWSRVEYQGQVLYAVTSYLSTDGTSSSVPTYQEVSEQVTAKEEVHLRSEPNSGSEENIVATLTNGEFITRTGIGSNGWSRLDYNGTEVYAVTSLLTTAQ</sequence>
<reference evidence="4 5" key="1">
    <citation type="submission" date="2023-05" db="EMBL/GenBank/DDBJ databases">
        <title>[ruminococcus] sp. nov., isolated from a pig farm feces dump.</title>
        <authorList>
            <person name="Chang Y.-H."/>
        </authorList>
    </citation>
    <scope>NUCLEOTIDE SEQUENCE [LARGE SCALE GENOMIC DNA]</scope>
    <source>
        <strain evidence="4 5">YH-rum2234</strain>
    </source>
</reference>
<feature type="compositionally biased region" description="Polar residues" evidence="1">
    <location>
        <begin position="71"/>
        <end position="80"/>
    </location>
</feature>
<gene>
    <name evidence="4" type="ORF">QJ036_10455</name>
</gene>
<feature type="domain" description="SH3b" evidence="3">
    <location>
        <begin position="209"/>
        <end position="274"/>
    </location>
</feature>
<keyword evidence="2" id="KW-0472">Membrane</keyword>
<dbReference type="Proteomes" id="UP001300383">
    <property type="component" value="Unassembled WGS sequence"/>
</dbReference>
<dbReference type="EMBL" id="JASGBQ010000020">
    <property type="protein sequence ID" value="MDI9242887.1"/>
    <property type="molecule type" value="Genomic_DNA"/>
</dbReference>
<dbReference type="Gene3D" id="2.30.30.40">
    <property type="entry name" value="SH3 Domains"/>
    <property type="match status" value="2"/>
</dbReference>
<keyword evidence="2" id="KW-0812">Transmembrane</keyword>
<feature type="domain" description="SH3b" evidence="3">
    <location>
        <begin position="137"/>
        <end position="199"/>
    </location>
</feature>
<evidence type="ECO:0000313" key="4">
    <source>
        <dbReference type="EMBL" id="MDI9242887.1"/>
    </source>
</evidence>
<feature type="transmembrane region" description="Helical" evidence="2">
    <location>
        <begin position="12"/>
        <end position="34"/>
    </location>
</feature>